<keyword evidence="3" id="KW-1185">Reference proteome</keyword>
<accession>A0A2H3CR87</accession>
<organism evidence="2 3">
    <name type="scientific">Armillaria gallica</name>
    <name type="common">Bulbous honey fungus</name>
    <name type="synonym">Armillaria bulbosa</name>
    <dbReference type="NCBI Taxonomy" id="47427"/>
    <lineage>
        <taxon>Eukaryota</taxon>
        <taxon>Fungi</taxon>
        <taxon>Dikarya</taxon>
        <taxon>Basidiomycota</taxon>
        <taxon>Agaricomycotina</taxon>
        <taxon>Agaricomycetes</taxon>
        <taxon>Agaricomycetidae</taxon>
        <taxon>Agaricales</taxon>
        <taxon>Marasmiineae</taxon>
        <taxon>Physalacriaceae</taxon>
        <taxon>Armillaria</taxon>
    </lineage>
</organism>
<evidence type="ECO:0000259" key="1">
    <source>
        <dbReference type="Pfam" id="PF12697"/>
    </source>
</evidence>
<protein>
    <submittedName>
        <fullName evidence="2">Alpha/beta-hydrolase</fullName>
    </submittedName>
</protein>
<dbReference type="OrthoDB" id="94039at2759"/>
<dbReference type="EMBL" id="KZ293725">
    <property type="protein sequence ID" value="PBK81732.1"/>
    <property type="molecule type" value="Genomic_DNA"/>
</dbReference>
<name>A0A2H3CR87_ARMGA</name>
<dbReference type="GO" id="GO:0016787">
    <property type="term" value="F:hydrolase activity"/>
    <property type="evidence" value="ECO:0007669"/>
    <property type="project" value="UniProtKB-KW"/>
</dbReference>
<dbReference type="InterPro" id="IPR000073">
    <property type="entry name" value="AB_hydrolase_1"/>
</dbReference>
<dbReference type="PANTHER" id="PTHR43798">
    <property type="entry name" value="MONOACYLGLYCEROL LIPASE"/>
    <property type="match status" value="1"/>
</dbReference>
<dbReference type="Gene3D" id="3.40.50.1820">
    <property type="entry name" value="alpha/beta hydrolase"/>
    <property type="match status" value="1"/>
</dbReference>
<dbReference type="OMA" id="SHYEDAF"/>
<proteinExistence type="predicted"/>
<keyword evidence="2" id="KW-0378">Hydrolase</keyword>
<gene>
    <name evidence="2" type="ORF">ARMGADRAFT_1020088</name>
</gene>
<dbReference type="STRING" id="47427.A0A2H3CR87"/>
<dbReference type="Proteomes" id="UP000217790">
    <property type="component" value="Unassembled WGS sequence"/>
</dbReference>
<feature type="domain" description="AB hydrolase-1" evidence="1">
    <location>
        <begin position="45"/>
        <end position="330"/>
    </location>
</feature>
<evidence type="ECO:0000313" key="3">
    <source>
        <dbReference type="Proteomes" id="UP000217790"/>
    </source>
</evidence>
<dbReference type="InterPro" id="IPR050266">
    <property type="entry name" value="AB_hydrolase_sf"/>
</dbReference>
<sequence>MTSSNLFVTSFTLQTNTSGVPLWASLKRYTKVNSSVHKAQSGYVLIFAHGAGFHKEQWEPTISHLFKLDTQNIIREAWAVDCQNHGEAAILNERVLVAHPRVLSIYDYADALVTLRRDLLGDANPDYSREDRFILIGHSAGAIACVLALAFFNPPSNIMFDSLVLVETTIRHPSSEVYHTAMYKTVATVNRHDIWASREAAKVWLGKRFPWKDWDPEVLDIYVNQGLRPLPTAFYPDKTDGVTLNATWADENSAYTKDGATQITSLWHLNILCGALPVHLIYGAKNDLISREIQDSIIDASEGRTFASITRIPGAGHWVIQETPTKTADALWNIMATPIPLHRL</sequence>
<dbReference type="InterPro" id="IPR029058">
    <property type="entry name" value="AB_hydrolase_fold"/>
</dbReference>
<dbReference type="SUPFAM" id="SSF53474">
    <property type="entry name" value="alpha/beta-Hydrolases"/>
    <property type="match status" value="1"/>
</dbReference>
<dbReference type="AlphaFoldDB" id="A0A2H3CR87"/>
<reference evidence="3" key="1">
    <citation type="journal article" date="2017" name="Nat. Ecol. Evol.">
        <title>Genome expansion and lineage-specific genetic innovations in the forest pathogenic fungi Armillaria.</title>
        <authorList>
            <person name="Sipos G."/>
            <person name="Prasanna A.N."/>
            <person name="Walter M.C."/>
            <person name="O'Connor E."/>
            <person name="Balint B."/>
            <person name="Krizsan K."/>
            <person name="Kiss B."/>
            <person name="Hess J."/>
            <person name="Varga T."/>
            <person name="Slot J."/>
            <person name="Riley R."/>
            <person name="Boka B."/>
            <person name="Rigling D."/>
            <person name="Barry K."/>
            <person name="Lee J."/>
            <person name="Mihaltcheva S."/>
            <person name="LaButti K."/>
            <person name="Lipzen A."/>
            <person name="Waldron R."/>
            <person name="Moloney N.M."/>
            <person name="Sperisen C."/>
            <person name="Kredics L."/>
            <person name="Vagvoelgyi C."/>
            <person name="Patrignani A."/>
            <person name="Fitzpatrick D."/>
            <person name="Nagy I."/>
            <person name="Doyle S."/>
            <person name="Anderson J.B."/>
            <person name="Grigoriev I.V."/>
            <person name="Gueldener U."/>
            <person name="Muensterkoetter M."/>
            <person name="Nagy L.G."/>
        </authorList>
    </citation>
    <scope>NUCLEOTIDE SEQUENCE [LARGE SCALE GENOMIC DNA]</scope>
    <source>
        <strain evidence="3">Ar21-2</strain>
    </source>
</reference>
<dbReference type="InParanoid" id="A0A2H3CR87"/>
<dbReference type="PANTHER" id="PTHR43798:SF33">
    <property type="entry name" value="HYDROLASE, PUTATIVE (AFU_ORTHOLOGUE AFUA_2G14860)-RELATED"/>
    <property type="match status" value="1"/>
</dbReference>
<evidence type="ECO:0000313" key="2">
    <source>
        <dbReference type="EMBL" id="PBK81732.1"/>
    </source>
</evidence>
<dbReference type="GO" id="GO:0016020">
    <property type="term" value="C:membrane"/>
    <property type="evidence" value="ECO:0007669"/>
    <property type="project" value="TreeGrafter"/>
</dbReference>
<dbReference type="Pfam" id="PF12697">
    <property type="entry name" value="Abhydrolase_6"/>
    <property type="match status" value="1"/>
</dbReference>